<proteinExistence type="predicted"/>
<reference evidence="2" key="1">
    <citation type="submission" date="2020-06" db="EMBL/GenBank/DDBJ databases">
        <title>WGS assembly of Ceratodon purpureus strain R40.</title>
        <authorList>
            <person name="Carey S.B."/>
            <person name="Jenkins J."/>
            <person name="Shu S."/>
            <person name="Lovell J.T."/>
            <person name="Sreedasyam A."/>
            <person name="Maumus F."/>
            <person name="Tiley G.P."/>
            <person name="Fernandez-Pozo N."/>
            <person name="Barry K."/>
            <person name="Chen C."/>
            <person name="Wang M."/>
            <person name="Lipzen A."/>
            <person name="Daum C."/>
            <person name="Saski C.A."/>
            <person name="Payton A.C."/>
            <person name="Mcbreen J.C."/>
            <person name="Conrad R.E."/>
            <person name="Kollar L.M."/>
            <person name="Olsson S."/>
            <person name="Huttunen S."/>
            <person name="Landis J.B."/>
            <person name="Wickett N.J."/>
            <person name="Johnson M.G."/>
            <person name="Rensing S.A."/>
            <person name="Grimwood J."/>
            <person name="Schmutz J."/>
            <person name="Mcdaniel S.F."/>
        </authorList>
    </citation>
    <scope>NUCLEOTIDE SEQUENCE</scope>
    <source>
        <strain evidence="2">R40</strain>
    </source>
</reference>
<keyword evidence="1" id="KW-0472">Membrane</keyword>
<evidence type="ECO:0000313" key="2">
    <source>
        <dbReference type="EMBL" id="KAG0555406.1"/>
    </source>
</evidence>
<accession>A0A8T0G7X5</accession>
<keyword evidence="1" id="KW-1133">Transmembrane helix</keyword>
<protein>
    <submittedName>
        <fullName evidence="2">Uncharacterized protein</fullName>
    </submittedName>
</protein>
<evidence type="ECO:0000313" key="3">
    <source>
        <dbReference type="Proteomes" id="UP000822688"/>
    </source>
</evidence>
<name>A0A8T0G7X5_CERPU</name>
<comment type="caution">
    <text evidence="2">The sequence shown here is derived from an EMBL/GenBank/DDBJ whole genome shotgun (WGS) entry which is preliminary data.</text>
</comment>
<feature type="transmembrane region" description="Helical" evidence="1">
    <location>
        <begin position="13"/>
        <end position="33"/>
    </location>
</feature>
<evidence type="ECO:0000256" key="1">
    <source>
        <dbReference type="SAM" id="Phobius"/>
    </source>
</evidence>
<organism evidence="2 3">
    <name type="scientific">Ceratodon purpureus</name>
    <name type="common">Fire moss</name>
    <name type="synonym">Dicranum purpureum</name>
    <dbReference type="NCBI Taxonomy" id="3225"/>
    <lineage>
        <taxon>Eukaryota</taxon>
        <taxon>Viridiplantae</taxon>
        <taxon>Streptophyta</taxon>
        <taxon>Embryophyta</taxon>
        <taxon>Bryophyta</taxon>
        <taxon>Bryophytina</taxon>
        <taxon>Bryopsida</taxon>
        <taxon>Dicranidae</taxon>
        <taxon>Pseudoditrichales</taxon>
        <taxon>Ditrichaceae</taxon>
        <taxon>Ceratodon</taxon>
    </lineage>
</organism>
<keyword evidence="1" id="KW-0812">Transmembrane</keyword>
<gene>
    <name evidence="2" type="ORF">KC19_12G166900</name>
</gene>
<dbReference type="EMBL" id="CM026433">
    <property type="protein sequence ID" value="KAG0555406.1"/>
    <property type="molecule type" value="Genomic_DNA"/>
</dbReference>
<dbReference type="Proteomes" id="UP000822688">
    <property type="component" value="Chromosome 12"/>
</dbReference>
<sequence length="67" mass="7847">MEIGRVIALSSKWMAMLEVCMEIGSTIVIYFIWKFSFDRVQNQLFVICILSTTCDVLALEEIHQREF</sequence>
<dbReference type="AlphaFoldDB" id="A0A8T0G7X5"/>
<keyword evidence="3" id="KW-1185">Reference proteome</keyword>